<feature type="compositionally biased region" description="Basic and acidic residues" evidence="1">
    <location>
        <begin position="110"/>
        <end position="126"/>
    </location>
</feature>
<dbReference type="Proteomes" id="UP000234530">
    <property type="component" value="Chromosome"/>
</dbReference>
<protein>
    <submittedName>
        <fullName evidence="3">Uncharacterized protein</fullName>
    </submittedName>
</protein>
<proteinExistence type="predicted"/>
<dbReference type="OrthoDB" id="7772402at2"/>
<feature type="region of interest" description="Disordered" evidence="1">
    <location>
        <begin position="83"/>
        <end position="135"/>
    </location>
</feature>
<dbReference type="KEGG" id="pzh:CX676_09325"/>
<feature type="compositionally biased region" description="Basic and acidic residues" evidence="1">
    <location>
        <begin position="198"/>
        <end position="239"/>
    </location>
</feature>
<reference evidence="3 4" key="1">
    <citation type="journal article" date="2013" name="Antonie Van Leeuwenhoek">
        <title>Paracoccus zhejiangensis sp. nov., isolated from activated sludge in wastewater-treatment system.</title>
        <authorList>
            <person name="Wu Z.G."/>
            <person name="Zhang D.F."/>
            <person name="Liu Y.L."/>
            <person name="Wang F."/>
            <person name="Jiang X."/>
            <person name="Li C."/>
            <person name="Li S.P."/>
            <person name="Hong Q."/>
            <person name="Li W.J."/>
        </authorList>
    </citation>
    <scope>NUCLEOTIDE SEQUENCE [LARGE SCALE GENOMIC DNA]</scope>
    <source>
        <strain evidence="3 4">J6</strain>
    </source>
</reference>
<evidence type="ECO:0000313" key="3">
    <source>
        <dbReference type="EMBL" id="AUH64332.1"/>
    </source>
</evidence>
<name>A0A2H5EYF4_9RHOB</name>
<feature type="region of interest" description="Disordered" evidence="1">
    <location>
        <begin position="1"/>
        <end position="50"/>
    </location>
</feature>
<keyword evidence="2" id="KW-1133">Transmembrane helix</keyword>
<feature type="transmembrane region" description="Helical" evidence="2">
    <location>
        <begin position="56"/>
        <end position="77"/>
    </location>
</feature>
<evidence type="ECO:0000313" key="4">
    <source>
        <dbReference type="Proteomes" id="UP000234530"/>
    </source>
</evidence>
<keyword evidence="2" id="KW-0472">Membrane</keyword>
<sequence>MSSERDVNPKPSETETAASLRGPTHSSRIPPSEPGPYGDAARSASRPRRQTLTGKVIYYGGAGILAAAATAAVVLAARKLTERGDEPVADSPPAPQLAPRFATLDEDEREEIRRRAREQARADRNRAARLRAKAARARVAPRRNIARDVTETADNLSGSIHGVIGALTSALSGFRQVAGQAGGIVRDFSDAADTVRSLLDRPEDRRDTRPADRAETRAPQDETAPRDSTVRVEDEDRRSHDRLHRL</sequence>
<keyword evidence="2" id="KW-0812">Transmembrane</keyword>
<accession>A0A2H5EYF4</accession>
<dbReference type="EMBL" id="CP025430">
    <property type="protein sequence ID" value="AUH64332.1"/>
    <property type="molecule type" value="Genomic_DNA"/>
</dbReference>
<gene>
    <name evidence="3" type="ORF">CX676_09325</name>
</gene>
<dbReference type="AlphaFoldDB" id="A0A2H5EYF4"/>
<evidence type="ECO:0000256" key="2">
    <source>
        <dbReference type="SAM" id="Phobius"/>
    </source>
</evidence>
<feature type="region of interest" description="Disordered" evidence="1">
    <location>
        <begin position="196"/>
        <end position="246"/>
    </location>
</feature>
<evidence type="ECO:0000256" key="1">
    <source>
        <dbReference type="SAM" id="MobiDB-lite"/>
    </source>
</evidence>
<dbReference type="RefSeq" id="WP_101752369.1">
    <property type="nucleotide sequence ID" value="NZ_CP025430.1"/>
</dbReference>
<organism evidence="3 4">
    <name type="scientific">Paracoccus zhejiangensis</name>
    <dbReference type="NCBI Taxonomy" id="1077935"/>
    <lineage>
        <taxon>Bacteria</taxon>
        <taxon>Pseudomonadati</taxon>
        <taxon>Pseudomonadota</taxon>
        <taxon>Alphaproteobacteria</taxon>
        <taxon>Rhodobacterales</taxon>
        <taxon>Paracoccaceae</taxon>
        <taxon>Paracoccus</taxon>
    </lineage>
</organism>
<keyword evidence="4" id="KW-1185">Reference proteome</keyword>